<dbReference type="AlphaFoldDB" id="Q0VRI7"/>
<dbReference type="SUPFAM" id="SSF102405">
    <property type="entry name" value="MCP/YpsA-like"/>
    <property type="match status" value="1"/>
</dbReference>
<dbReference type="EMBL" id="AM286690">
    <property type="protein sequence ID" value="CAL16211.1"/>
    <property type="molecule type" value="Genomic_DNA"/>
</dbReference>
<dbReference type="HOGENOM" id="CLU_144704_1_0_6"/>
<reference evidence="2 3" key="1">
    <citation type="journal article" date="2006" name="Nat. Biotechnol.">
        <title>Genome sequence of the ubiquitous hydrocarbon-degrading marine bacterium Alcanivorax borkumensis.</title>
        <authorList>
            <person name="Schneiker S."/>
            <person name="Martins dos Santos V.A.P."/>
            <person name="Bartels D."/>
            <person name="Bekel T."/>
            <person name="Brecht M."/>
            <person name="Buhrmester J."/>
            <person name="Chernikova T.N."/>
            <person name="Denaro R."/>
            <person name="Ferrer M."/>
            <person name="Gertler C."/>
            <person name="Goesmann A."/>
            <person name="Golyshina O.V."/>
            <person name="Kaminski F."/>
            <person name="Khachane A.N."/>
            <person name="Lang S."/>
            <person name="Linke B."/>
            <person name="McHardy A.C."/>
            <person name="Meyer F."/>
            <person name="Nechitaylo T."/>
            <person name="Puehler A."/>
            <person name="Regenhardt D."/>
            <person name="Rupp O."/>
            <person name="Sabirova J.S."/>
            <person name="Selbitschka W."/>
            <person name="Yakimov M.M."/>
            <person name="Timmis K.N."/>
            <person name="Vorhoelter F.-J."/>
            <person name="Weidner S."/>
            <person name="Kaiser O."/>
            <person name="Golyshin P.N."/>
        </authorList>
    </citation>
    <scope>NUCLEOTIDE SEQUENCE [LARGE SCALE GENOMIC DNA]</scope>
    <source>
        <strain evidence="3">ATCC 700651 / DSM 11573 / NCIMB 13689 / SK2</strain>
    </source>
</reference>
<dbReference type="Proteomes" id="UP000008871">
    <property type="component" value="Chromosome"/>
</dbReference>
<name>Q0VRI7_ALCBS</name>
<dbReference type="eggNOG" id="COG0137">
    <property type="taxonomic scope" value="Bacteria"/>
</dbReference>
<dbReference type="Pfam" id="PF10686">
    <property type="entry name" value="YAcAr"/>
    <property type="match status" value="1"/>
</dbReference>
<feature type="domain" description="YspA cpYpsA-related SLOG" evidence="1">
    <location>
        <begin position="5"/>
        <end position="70"/>
    </location>
</feature>
<proteinExistence type="predicted"/>
<evidence type="ECO:0000259" key="1">
    <source>
        <dbReference type="Pfam" id="PF10686"/>
    </source>
</evidence>
<organism evidence="2 3">
    <name type="scientific">Alcanivorax borkumensis (strain ATCC 700651 / DSM 11573 / NCIMB 13689 / SK2)</name>
    <dbReference type="NCBI Taxonomy" id="393595"/>
    <lineage>
        <taxon>Bacteria</taxon>
        <taxon>Pseudomonadati</taxon>
        <taxon>Pseudomonadota</taxon>
        <taxon>Gammaproteobacteria</taxon>
        <taxon>Oceanospirillales</taxon>
        <taxon>Alcanivoracaceae</taxon>
        <taxon>Alcanivorax</taxon>
    </lineage>
</organism>
<keyword evidence="3" id="KW-1185">Reference proteome</keyword>
<dbReference type="InterPro" id="IPR019627">
    <property type="entry name" value="YAcAr"/>
</dbReference>
<protein>
    <recommendedName>
        <fullName evidence="1">YspA cpYpsA-related SLOG domain-containing protein</fullName>
    </recommendedName>
</protein>
<evidence type="ECO:0000313" key="3">
    <source>
        <dbReference type="Proteomes" id="UP000008871"/>
    </source>
</evidence>
<accession>Q0VRI7</accession>
<gene>
    <name evidence="2" type="ordered locus">ABO_0763</name>
</gene>
<dbReference type="KEGG" id="abo:ABO_0763"/>
<evidence type="ECO:0000313" key="2">
    <source>
        <dbReference type="EMBL" id="CAL16211.1"/>
    </source>
</evidence>
<dbReference type="STRING" id="393595.ABO_0763"/>
<sequence>MDSKMRILVCGGRDFDNQALLARTLNRLHRDNTLSLLIHGNASGADRLAGQWAHDHGIDQVSYPANWKAHGRAAGPMRNRRMLHHGRPQAVIAFPGGRGTAHMVALAEQAGLPVWRPAEEQEACGFQGIGELQR</sequence>